<dbReference type="GO" id="GO:0003700">
    <property type="term" value="F:DNA-binding transcription factor activity"/>
    <property type="evidence" value="ECO:0007669"/>
    <property type="project" value="TreeGrafter"/>
</dbReference>
<sequence length="143" mass="16906">MEIGEKIRKMREVKEFSQEEMAHKLNMSLNGYAKIERGESRVYLHKLEQIAKVLGVDLLELLSLNEKSIFCFINDNKLEMDNLKHACNAYINSDEAEKFHLILQHKDEMLVEKDLLIAEKERLIKQQEQQIQMLNEMLAFLKK</sequence>
<protein>
    <submittedName>
        <fullName evidence="4">XRE family transcriptional regulator</fullName>
    </submittedName>
</protein>
<organism evidence="4 5">
    <name type="scientific">Conchiformibius steedae</name>
    <dbReference type="NCBI Taxonomy" id="153493"/>
    <lineage>
        <taxon>Bacteria</taxon>
        <taxon>Pseudomonadati</taxon>
        <taxon>Pseudomonadota</taxon>
        <taxon>Betaproteobacteria</taxon>
        <taxon>Neisseriales</taxon>
        <taxon>Neisseriaceae</taxon>
        <taxon>Conchiformibius</taxon>
    </lineage>
</organism>
<evidence type="ECO:0000313" key="5">
    <source>
        <dbReference type="Proteomes" id="UP000269923"/>
    </source>
</evidence>
<evidence type="ECO:0000313" key="4">
    <source>
        <dbReference type="EMBL" id="RRD90450.1"/>
    </source>
</evidence>
<name>A0A3P2A847_9NEIS</name>
<dbReference type="PANTHER" id="PTHR46797">
    <property type="entry name" value="HTH-TYPE TRANSCRIPTIONAL REGULATOR"/>
    <property type="match status" value="1"/>
</dbReference>
<dbReference type="GO" id="GO:0005829">
    <property type="term" value="C:cytosol"/>
    <property type="evidence" value="ECO:0007669"/>
    <property type="project" value="TreeGrafter"/>
</dbReference>
<dbReference type="InterPro" id="IPR050807">
    <property type="entry name" value="TransReg_Diox_bact_type"/>
</dbReference>
<dbReference type="CDD" id="cd00093">
    <property type="entry name" value="HTH_XRE"/>
    <property type="match status" value="1"/>
</dbReference>
<reference evidence="4 5" key="1">
    <citation type="submission" date="2018-11" db="EMBL/GenBank/DDBJ databases">
        <title>Genomes From Bacteria Associated with the Canine Oral Cavity: a Test Case for Automated Genome-Based Taxonomic Assignment.</title>
        <authorList>
            <person name="Coil D.A."/>
            <person name="Jospin G."/>
            <person name="Darling A.E."/>
            <person name="Wallis C."/>
            <person name="Davis I.J."/>
            <person name="Harris S."/>
            <person name="Eisen J.A."/>
            <person name="Holcombe L.J."/>
            <person name="O'Flynn C."/>
        </authorList>
    </citation>
    <scope>NUCLEOTIDE SEQUENCE [LARGE SCALE GENOMIC DNA]</scope>
    <source>
        <strain evidence="4 5">COT-280</strain>
    </source>
</reference>
<evidence type="ECO:0000259" key="3">
    <source>
        <dbReference type="PROSITE" id="PS50943"/>
    </source>
</evidence>
<comment type="caution">
    <text evidence="4">The sequence shown here is derived from an EMBL/GenBank/DDBJ whole genome shotgun (WGS) entry which is preliminary data.</text>
</comment>
<dbReference type="Proteomes" id="UP000269923">
    <property type="component" value="Unassembled WGS sequence"/>
</dbReference>
<dbReference type="EMBL" id="RQYC01000006">
    <property type="protein sequence ID" value="RRD90450.1"/>
    <property type="molecule type" value="Genomic_DNA"/>
</dbReference>
<dbReference type="SMART" id="SM00530">
    <property type="entry name" value="HTH_XRE"/>
    <property type="match status" value="1"/>
</dbReference>
<proteinExistence type="predicted"/>
<dbReference type="PROSITE" id="PS50943">
    <property type="entry name" value="HTH_CROC1"/>
    <property type="match status" value="1"/>
</dbReference>
<keyword evidence="2" id="KW-0175">Coiled coil</keyword>
<accession>A0A3P2A847</accession>
<dbReference type="InterPro" id="IPR010982">
    <property type="entry name" value="Lambda_DNA-bd_dom_sf"/>
</dbReference>
<gene>
    <name evidence="4" type="ORF">EII21_05515</name>
</gene>
<feature type="domain" description="HTH cro/C1-type" evidence="3">
    <location>
        <begin position="7"/>
        <end position="61"/>
    </location>
</feature>
<feature type="coiled-coil region" evidence="2">
    <location>
        <begin position="110"/>
        <end position="137"/>
    </location>
</feature>
<evidence type="ECO:0000256" key="2">
    <source>
        <dbReference type="SAM" id="Coils"/>
    </source>
</evidence>
<dbReference type="Pfam" id="PF01381">
    <property type="entry name" value="HTH_3"/>
    <property type="match status" value="1"/>
</dbReference>
<dbReference type="OrthoDB" id="8611903at2"/>
<dbReference type="GO" id="GO:0003677">
    <property type="term" value="F:DNA binding"/>
    <property type="evidence" value="ECO:0007669"/>
    <property type="project" value="UniProtKB-KW"/>
</dbReference>
<dbReference type="Gene3D" id="1.10.260.40">
    <property type="entry name" value="lambda repressor-like DNA-binding domains"/>
    <property type="match status" value="1"/>
</dbReference>
<keyword evidence="1" id="KW-0238">DNA-binding</keyword>
<keyword evidence="5" id="KW-1185">Reference proteome</keyword>
<dbReference type="PANTHER" id="PTHR46797:SF1">
    <property type="entry name" value="METHYLPHOSPHONATE SYNTHASE"/>
    <property type="match status" value="1"/>
</dbReference>
<evidence type="ECO:0000256" key="1">
    <source>
        <dbReference type="ARBA" id="ARBA00023125"/>
    </source>
</evidence>
<dbReference type="SUPFAM" id="SSF47413">
    <property type="entry name" value="lambda repressor-like DNA-binding domains"/>
    <property type="match status" value="1"/>
</dbReference>
<dbReference type="InterPro" id="IPR001387">
    <property type="entry name" value="Cro/C1-type_HTH"/>
</dbReference>
<dbReference type="AlphaFoldDB" id="A0A3P2A847"/>